<dbReference type="Proteomes" id="UP001501337">
    <property type="component" value="Unassembled WGS sequence"/>
</dbReference>
<gene>
    <name evidence="2" type="ORF">GCM10022278_27300</name>
</gene>
<accession>A0ABP7PND0</accession>
<keyword evidence="3" id="KW-1185">Reference proteome</keyword>
<name>A0ABP7PND0_9GAMM</name>
<proteinExistence type="predicted"/>
<evidence type="ECO:0000313" key="3">
    <source>
        <dbReference type="Proteomes" id="UP001501337"/>
    </source>
</evidence>
<dbReference type="EMBL" id="BAABBO010000011">
    <property type="protein sequence ID" value="GAA3968097.1"/>
    <property type="molecule type" value="Genomic_DNA"/>
</dbReference>
<comment type="caution">
    <text evidence="2">The sequence shown here is derived from an EMBL/GenBank/DDBJ whole genome shotgun (WGS) entry which is preliminary data.</text>
</comment>
<evidence type="ECO:0000313" key="2">
    <source>
        <dbReference type="EMBL" id="GAA3968097.1"/>
    </source>
</evidence>
<sequence>MGAAVPELTSRRTPPKLHPGSLNQRPVVFGSHLVMGRQCFRALVQGALVNKALDLAAGGRALKMPCRPLTLSELNNELRRNNAAMAEADALQTPAVPMNQALEADLTTQAVVAGRGRVMAVDQVLGLGRPRALGGTICRVQGKVLELAAAMTMRGMMTTGMTMGTTK</sequence>
<organism evidence="2 3">
    <name type="scientific">Allohahella marinimesophila</name>
    <dbReference type="NCBI Taxonomy" id="1054972"/>
    <lineage>
        <taxon>Bacteria</taxon>
        <taxon>Pseudomonadati</taxon>
        <taxon>Pseudomonadota</taxon>
        <taxon>Gammaproteobacteria</taxon>
        <taxon>Oceanospirillales</taxon>
        <taxon>Hahellaceae</taxon>
        <taxon>Allohahella</taxon>
    </lineage>
</organism>
<protein>
    <submittedName>
        <fullName evidence="2">Uncharacterized protein</fullName>
    </submittedName>
</protein>
<evidence type="ECO:0000256" key="1">
    <source>
        <dbReference type="SAM" id="MobiDB-lite"/>
    </source>
</evidence>
<feature type="region of interest" description="Disordered" evidence="1">
    <location>
        <begin position="1"/>
        <end position="23"/>
    </location>
</feature>
<reference evidence="3" key="1">
    <citation type="journal article" date="2019" name="Int. J. Syst. Evol. Microbiol.">
        <title>The Global Catalogue of Microorganisms (GCM) 10K type strain sequencing project: providing services to taxonomists for standard genome sequencing and annotation.</title>
        <authorList>
            <consortium name="The Broad Institute Genomics Platform"/>
            <consortium name="The Broad Institute Genome Sequencing Center for Infectious Disease"/>
            <person name="Wu L."/>
            <person name="Ma J."/>
        </authorList>
    </citation>
    <scope>NUCLEOTIDE SEQUENCE [LARGE SCALE GENOMIC DNA]</scope>
    <source>
        <strain evidence="3">JCM 17555</strain>
    </source>
</reference>